<dbReference type="EMBL" id="AP018449">
    <property type="protein sequence ID" value="BBB93019.1"/>
    <property type="molecule type" value="Genomic_DNA"/>
</dbReference>
<gene>
    <name evidence="1" type="ORF">MAMMFC1_03728</name>
</gene>
<evidence type="ECO:0000313" key="1">
    <source>
        <dbReference type="EMBL" id="BBB93019.1"/>
    </source>
</evidence>
<reference evidence="1 2" key="1">
    <citation type="journal article" date="2018" name="Int. J. Syst. Evol. Microbiol.">
        <title>Methylomusa anaerophila gen. nov., sp. nov., an anaerobic methanol-utilizing bacterium isolated from a microbial fuel cell.</title>
        <authorList>
            <person name="Amano N."/>
            <person name="Yamamuro A."/>
            <person name="Miyahara M."/>
            <person name="Kouzuma A."/>
            <person name="Abe T."/>
            <person name="Watanabe K."/>
        </authorList>
    </citation>
    <scope>NUCLEOTIDE SEQUENCE [LARGE SCALE GENOMIC DNA]</scope>
    <source>
        <strain evidence="1 2">MMFC1</strain>
    </source>
</reference>
<proteinExistence type="predicted"/>
<protein>
    <submittedName>
        <fullName evidence="1">Uncharacterized protein</fullName>
    </submittedName>
</protein>
<evidence type="ECO:0000313" key="2">
    <source>
        <dbReference type="Proteomes" id="UP000276437"/>
    </source>
</evidence>
<sequence>MKIKSCIVISLFILLIGHNMSWAISPINQTVIKDAQKYGMSNIQKPLTDFLLPWVAYEEQANILNATTESAYLYTPYLLIAADARDKALNQQTVKLTDTEKILSDYAGYLVFSVTLYSDGPSFMDDYQIILRQEKTTLKPYQSLTNPVVKSPWHPQNPQFMSQCYFYFSQKTVNLTKVVSLILITGDKREHRFHFDLSKIK</sequence>
<dbReference type="Proteomes" id="UP000276437">
    <property type="component" value="Chromosome"/>
</dbReference>
<dbReference type="RefSeq" id="WP_126309901.1">
    <property type="nucleotide sequence ID" value="NZ_AP018449.1"/>
</dbReference>
<name>A0A348APM1_9FIRM</name>
<keyword evidence="2" id="KW-1185">Reference proteome</keyword>
<organism evidence="1 2">
    <name type="scientific">Methylomusa anaerophila</name>
    <dbReference type="NCBI Taxonomy" id="1930071"/>
    <lineage>
        <taxon>Bacteria</taxon>
        <taxon>Bacillati</taxon>
        <taxon>Bacillota</taxon>
        <taxon>Negativicutes</taxon>
        <taxon>Selenomonadales</taxon>
        <taxon>Sporomusaceae</taxon>
        <taxon>Methylomusa</taxon>
    </lineage>
</organism>
<accession>A0A348APM1</accession>
<dbReference type="OrthoDB" id="1679609at2"/>
<dbReference type="KEGG" id="mana:MAMMFC1_03728"/>
<dbReference type="AlphaFoldDB" id="A0A348APM1"/>